<keyword evidence="4 7" id="KW-0285">Flavoprotein</keyword>
<dbReference type="InterPro" id="IPR003171">
    <property type="entry name" value="Mehydrof_redctse-like"/>
</dbReference>
<dbReference type="CDD" id="cd00537">
    <property type="entry name" value="MTHFR"/>
    <property type="match status" value="1"/>
</dbReference>
<dbReference type="PANTHER" id="PTHR45754:SF3">
    <property type="entry name" value="METHYLENETETRAHYDROFOLATE REDUCTASE (NADPH)"/>
    <property type="match status" value="1"/>
</dbReference>
<evidence type="ECO:0000256" key="4">
    <source>
        <dbReference type="ARBA" id="ARBA00022630"/>
    </source>
</evidence>
<reference evidence="9" key="1">
    <citation type="submission" date="2025-08" db="UniProtKB">
        <authorList>
            <consortium name="RefSeq"/>
        </authorList>
    </citation>
    <scope>IDENTIFICATION</scope>
</reference>
<accession>A0AB40B151</accession>
<evidence type="ECO:0000313" key="9">
    <source>
        <dbReference type="RefSeq" id="XP_039120981.1"/>
    </source>
</evidence>
<comment type="cofactor">
    <cofactor evidence="1 7">
        <name>FAD</name>
        <dbReference type="ChEBI" id="CHEBI:57692"/>
    </cofactor>
</comment>
<dbReference type="GO" id="GO:0004489">
    <property type="term" value="F:methylenetetrahydrofolate reductase [NAD(P)H] activity"/>
    <property type="evidence" value="ECO:0007669"/>
    <property type="project" value="InterPro"/>
</dbReference>
<comment type="pathway">
    <text evidence="2 7">One-carbon metabolism; tetrahydrofolate interconversion.</text>
</comment>
<dbReference type="Proteomes" id="UP001515500">
    <property type="component" value="Unplaced"/>
</dbReference>
<dbReference type="AlphaFoldDB" id="A0AB40B151"/>
<proteinExistence type="inferred from homology"/>
<evidence type="ECO:0000256" key="3">
    <source>
        <dbReference type="ARBA" id="ARBA00006743"/>
    </source>
</evidence>
<evidence type="ECO:0000256" key="6">
    <source>
        <dbReference type="ARBA" id="ARBA00023002"/>
    </source>
</evidence>
<organism evidence="8 9">
    <name type="scientific">Dioscorea cayennensis subsp. rotundata</name>
    <name type="common">White Guinea yam</name>
    <name type="synonym">Dioscorea rotundata</name>
    <dbReference type="NCBI Taxonomy" id="55577"/>
    <lineage>
        <taxon>Eukaryota</taxon>
        <taxon>Viridiplantae</taxon>
        <taxon>Streptophyta</taxon>
        <taxon>Embryophyta</taxon>
        <taxon>Tracheophyta</taxon>
        <taxon>Spermatophyta</taxon>
        <taxon>Magnoliopsida</taxon>
        <taxon>Liliopsida</taxon>
        <taxon>Dioscoreales</taxon>
        <taxon>Dioscoreaceae</taxon>
        <taxon>Dioscorea</taxon>
    </lineage>
</organism>
<keyword evidence="6 7" id="KW-0560">Oxidoreductase</keyword>
<dbReference type="InterPro" id="IPR029041">
    <property type="entry name" value="FAD-linked_oxidoreductase-like"/>
</dbReference>
<dbReference type="GO" id="GO:0071949">
    <property type="term" value="F:FAD binding"/>
    <property type="evidence" value="ECO:0007669"/>
    <property type="project" value="TreeGrafter"/>
</dbReference>
<protein>
    <recommendedName>
        <fullName evidence="7">Methylenetetrahydrofolate reductase</fullName>
    </recommendedName>
</protein>
<dbReference type="Pfam" id="PF02219">
    <property type="entry name" value="MTHFR"/>
    <property type="match status" value="1"/>
</dbReference>
<evidence type="ECO:0000256" key="5">
    <source>
        <dbReference type="ARBA" id="ARBA00022827"/>
    </source>
</evidence>
<keyword evidence="8" id="KW-1185">Reference proteome</keyword>
<dbReference type="InterPro" id="IPR004621">
    <property type="entry name" value="Fadh2_euk"/>
</dbReference>
<gene>
    <name evidence="9" type="primary">LOC120257604</name>
</gene>
<dbReference type="GeneID" id="120257604"/>
<dbReference type="GO" id="GO:0005829">
    <property type="term" value="C:cytosol"/>
    <property type="evidence" value="ECO:0007669"/>
    <property type="project" value="TreeGrafter"/>
</dbReference>
<keyword evidence="5 7" id="KW-0274">FAD</keyword>
<evidence type="ECO:0000256" key="1">
    <source>
        <dbReference type="ARBA" id="ARBA00001974"/>
    </source>
</evidence>
<dbReference type="NCBIfam" id="TIGR00677">
    <property type="entry name" value="fadh2_euk"/>
    <property type="match status" value="1"/>
</dbReference>
<dbReference type="PANTHER" id="PTHR45754">
    <property type="entry name" value="METHYLENETETRAHYDROFOLATE REDUCTASE"/>
    <property type="match status" value="1"/>
</dbReference>
<name>A0AB40B151_DIOCR</name>
<evidence type="ECO:0000313" key="8">
    <source>
        <dbReference type="Proteomes" id="UP001515500"/>
    </source>
</evidence>
<dbReference type="Gene3D" id="3.20.20.220">
    <property type="match status" value="1"/>
</dbReference>
<dbReference type="GO" id="GO:0035999">
    <property type="term" value="P:tetrahydrofolate interconversion"/>
    <property type="evidence" value="ECO:0007669"/>
    <property type="project" value="TreeGrafter"/>
</dbReference>
<dbReference type="SUPFAM" id="SSF51730">
    <property type="entry name" value="FAD-linked oxidoreductase"/>
    <property type="match status" value="1"/>
</dbReference>
<comment type="similarity">
    <text evidence="3 7">Belongs to the methylenetetrahydrofolate reductase family.</text>
</comment>
<sequence>MKIIEKIGPALADDDAPVIFSFEYCTPKPSHAGPEAVLDTIARMAAYGPAFSDVTWRPQPPYPENTLFLAGRMQSLPGVETNLHLTSLSMPLASIDHALATARAAGIRNILALRGDPIEPPIAEDAFTSAIDLVRYIRANHGDYFGISVAGYPEAHPSKIPEGSDRATKEGYESDLAYLKEKVEAGADLVITQLFFDASIFLKFLDDCRRIGIKCPIVPGIMPITTYRNFKFMTETCKTRVPAEVRERVEALKGDNEALGAYGVELATAICKELVENGVRMLHFYTMNKEGPAVKVLRNLGVIAGEDVWKVTIPRQLKVHEPLENGVVVAS</sequence>
<evidence type="ECO:0000256" key="2">
    <source>
        <dbReference type="ARBA" id="ARBA00004777"/>
    </source>
</evidence>
<dbReference type="RefSeq" id="XP_039120981.1">
    <property type="nucleotide sequence ID" value="XM_039265047.1"/>
</dbReference>
<evidence type="ECO:0000256" key="7">
    <source>
        <dbReference type="RuleBase" id="RU003862"/>
    </source>
</evidence>
<dbReference type="GO" id="GO:0009086">
    <property type="term" value="P:methionine biosynthetic process"/>
    <property type="evidence" value="ECO:0007669"/>
    <property type="project" value="TreeGrafter"/>
</dbReference>